<evidence type="ECO:0000313" key="11">
    <source>
        <dbReference type="Proteomes" id="UP000605970"/>
    </source>
</evidence>
<dbReference type="InterPro" id="IPR035563">
    <property type="entry name" value="SF3As1_ubi"/>
</dbReference>
<evidence type="ECO:0000256" key="2">
    <source>
        <dbReference type="ARBA" id="ARBA00022664"/>
    </source>
</evidence>
<dbReference type="EMBL" id="JABEBT010000117">
    <property type="protein sequence ID" value="KAF7631134.1"/>
    <property type="molecule type" value="Genomic_DNA"/>
</dbReference>
<evidence type="ECO:0000256" key="7">
    <source>
        <dbReference type="SAM" id="MobiDB-lite"/>
    </source>
</evidence>
<dbReference type="Gene3D" id="1.10.10.790">
    <property type="entry name" value="Surp module"/>
    <property type="match status" value="2"/>
</dbReference>
<dbReference type="InterPro" id="IPR045146">
    <property type="entry name" value="SF3A1"/>
</dbReference>
<keyword evidence="2" id="KW-0507">mRNA processing</keyword>
<dbReference type="GO" id="GO:0071013">
    <property type="term" value="C:catalytic step 2 spliceosome"/>
    <property type="evidence" value="ECO:0007669"/>
    <property type="project" value="TreeGrafter"/>
</dbReference>
<dbReference type="Pfam" id="PF00240">
    <property type="entry name" value="ubiquitin"/>
    <property type="match status" value="1"/>
</dbReference>
<keyword evidence="11" id="KW-1185">Reference proteome</keyword>
<evidence type="ECO:0000256" key="5">
    <source>
        <dbReference type="ARBA" id="ARBA00023187"/>
    </source>
</evidence>
<dbReference type="GO" id="GO:0045292">
    <property type="term" value="P:mRNA cis splicing, via spliceosome"/>
    <property type="evidence" value="ECO:0007669"/>
    <property type="project" value="InterPro"/>
</dbReference>
<keyword evidence="5" id="KW-0508">mRNA splicing</keyword>
<reference evidence="10" key="1">
    <citation type="journal article" date="2020" name="Ecol. Evol.">
        <title>Genome structure and content of the rice root-knot nematode (Meloidogyne graminicola).</title>
        <authorList>
            <person name="Phan N.T."/>
            <person name="Danchin E.G.J."/>
            <person name="Klopp C."/>
            <person name="Perfus-Barbeoch L."/>
            <person name="Kozlowski D.K."/>
            <person name="Koutsovoulos G.D."/>
            <person name="Lopez-Roques C."/>
            <person name="Bouchez O."/>
            <person name="Zahm M."/>
            <person name="Besnard G."/>
            <person name="Bellafiore S."/>
        </authorList>
    </citation>
    <scope>NUCLEOTIDE SEQUENCE</scope>
    <source>
        <strain evidence="10">VN-18</strain>
    </source>
</reference>
<dbReference type="SUPFAM" id="SSF109905">
    <property type="entry name" value="Surp module (SWAP domain)"/>
    <property type="match status" value="2"/>
</dbReference>
<keyword evidence="3" id="KW-0747">Spliceosome</keyword>
<feature type="compositionally biased region" description="Acidic residues" evidence="7">
    <location>
        <begin position="312"/>
        <end position="322"/>
    </location>
</feature>
<gene>
    <name evidence="10" type="ORF">Mgra_00008628</name>
</gene>
<dbReference type="Proteomes" id="UP000605970">
    <property type="component" value="Unassembled WGS sequence"/>
</dbReference>
<dbReference type="InterPro" id="IPR035967">
    <property type="entry name" value="SWAP/Surp_sf"/>
</dbReference>
<dbReference type="InterPro" id="IPR000626">
    <property type="entry name" value="Ubiquitin-like_dom"/>
</dbReference>
<dbReference type="InterPro" id="IPR022030">
    <property type="entry name" value="SF3A1_dom"/>
</dbReference>
<dbReference type="GO" id="GO:0071004">
    <property type="term" value="C:U2-type prespliceosome"/>
    <property type="evidence" value="ECO:0007669"/>
    <property type="project" value="TreeGrafter"/>
</dbReference>
<dbReference type="OrthoDB" id="447637at2759"/>
<evidence type="ECO:0000256" key="6">
    <source>
        <dbReference type="ARBA" id="ARBA00023242"/>
    </source>
</evidence>
<evidence type="ECO:0000256" key="3">
    <source>
        <dbReference type="ARBA" id="ARBA00022728"/>
    </source>
</evidence>
<comment type="caution">
    <text evidence="10">The sequence shown here is derived from an EMBL/GenBank/DDBJ whole genome shotgun (WGS) entry which is preliminary data.</text>
</comment>
<organism evidence="10 11">
    <name type="scientific">Meloidogyne graminicola</name>
    <dbReference type="NCBI Taxonomy" id="189291"/>
    <lineage>
        <taxon>Eukaryota</taxon>
        <taxon>Metazoa</taxon>
        <taxon>Ecdysozoa</taxon>
        <taxon>Nematoda</taxon>
        <taxon>Chromadorea</taxon>
        <taxon>Rhabditida</taxon>
        <taxon>Tylenchina</taxon>
        <taxon>Tylenchomorpha</taxon>
        <taxon>Tylenchoidea</taxon>
        <taxon>Meloidogynidae</taxon>
        <taxon>Meloidogyninae</taxon>
        <taxon>Meloidogyne</taxon>
    </lineage>
</organism>
<dbReference type="Gene3D" id="3.10.20.90">
    <property type="entry name" value="Phosphatidylinositol 3-kinase Catalytic Subunit, Chain A, domain 1"/>
    <property type="match status" value="1"/>
</dbReference>
<sequence>MPPVENIAPTPQEPLKVSGREEDSMNKEPSMSGQQIVGLIIPPPDIRTIVDKTALFVARNGVEFENKIREREASNIRFNFLTTVDPYHAYYKNKVKEFETGVASAELLSKIKIPDAVREHIQKAEFVPKNPPKAFEFCADPSTINAFDLDLIQLTALFVARNGRQFLTQLMNREPQHSNFQYFTKLVEQYTKVIIPPKNIYDDLRNSSSHQKILEDVRYRVGWEKFQRAVKDREDAEVEQERIAYNQIDWHDFVVVQTVDFQPSETYTEREPQKHLTMNLPSLCTPRDVGARILLQQRTEAAKAAAESVAMDMDESDSEEEEDKRRQKSKEDIEEVQHQVGGMDIAEKQHAGSTVTQPTPAAPIAGNVVIRDYDPKKARSGTVTKGQNEKYIISPLTNERIPADKLHEHVRYNTVDPQFKEQRDREHMERQDEDPITASGTEISRNIAKLAERRTDIFGIGEKGVEQTIIGKKFGEEERQLPRSDPKTIWDGQQATIDATTRAAQQAVSLEQQITEIQRQHGYLPNPAADRFAPITPSTTIAATTAPVATPMPPPQAATIPAPIPPRPPHIPAPPIVSNVAKIIPGNIVPPLQQQQMRMPRMPIPGLSTQHMIPMGMPIPGVPSHMAISQHGGHYMPPPPPFSDDGGPSTAKKFRADDAFEPEESWLQKVSGQITVKLSTPQTDEWNLKGQTFTIQLEITSTVSALKSLIQEQTTVPASKAKLVYQNTFLKDNFTLAYYNFVNESNVQLMLKERGGKKKN</sequence>
<dbReference type="FunFam" id="1.10.10.790:FF:000002">
    <property type="entry name" value="Splicing factor 3A subunit 1"/>
    <property type="match status" value="1"/>
</dbReference>
<dbReference type="SMART" id="SM00648">
    <property type="entry name" value="SWAP"/>
    <property type="match status" value="2"/>
</dbReference>
<dbReference type="PROSITE" id="PS50128">
    <property type="entry name" value="SURP"/>
    <property type="match status" value="2"/>
</dbReference>
<dbReference type="PANTHER" id="PTHR15316">
    <property type="entry name" value="SPLICEOSOME ASSOCIATED PROTEIN 114/SWAP SPLICING FACTOR-RELATED"/>
    <property type="match status" value="1"/>
</dbReference>
<dbReference type="AlphaFoldDB" id="A0A8S9ZFA2"/>
<keyword evidence="6" id="KW-0539">Nucleus</keyword>
<dbReference type="InterPro" id="IPR019956">
    <property type="entry name" value="Ubiquitin_dom"/>
</dbReference>
<dbReference type="GO" id="GO:0000381">
    <property type="term" value="P:regulation of alternative mRNA splicing, via spliceosome"/>
    <property type="evidence" value="ECO:0007669"/>
    <property type="project" value="TreeGrafter"/>
</dbReference>
<proteinExistence type="predicted"/>
<dbReference type="InterPro" id="IPR029071">
    <property type="entry name" value="Ubiquitin-like_domsf"/>
</dbReference>
<dbReference type="PRINTS" id="PR00348">
    <property type="entry name" value="UBIQUITIN"/>
</dbReference>
<keyword evidence="4" id="KW-0677">Repeat</keyword>
<feature type="region of interest" description="Disordered" evidence="7">
    <location>
        <begin position="304"/>
        <end position="335"/>
    </location>
</feature>
<dbReference type="GO" id="GO:0003723">
    <property type="term" value="F:RNA binding"/>
    <property type="evidence" value="ECO:0007669"/>
    <property type="project" value="InterPro"/>
</dbReference>
<feature type="domain" description="Ubiquitin-like" evidence="8">
    <location>
        <begin position="674"/>
        <end position="756"/>
    </location>
</feature>
<protein>
    <recommendedName>
        <fullName evidence="12">Splicing factor 3A subunit 1</fullName>
    </recommendedName>
</protein>
<feature type="domain" description="SURP motif" evidence="9">
    <location>
        <begin position="49"/>
        <end position="91"/>
    </location>
</feature>
<dbReference type="CDD" id="cd01800">
    <property type="entry name" value="Ubl_SF3a120"/>
    <property type="match status" value="1"/>
</dbReference>
<feature type="domain" description="SURP motif" evidence="9">
    <location>
        <begin position="151"/>
        <end position="194"/>
    </location>
</feature>
<accession>A0A8S9ZFA2</accession>
<dbReference type="PROSITE" id="PS50053">
    <property type="entry name" value="UBIQUITIN_2"/>
    <property type="match status" value="1"/>
</dbReference>
<name>A0A8S9ZFA2_9BILA</name>
<dbReference type="InterPro" id="IPR000061">
    <property type="entry name" value="Surp"/>
</dbReference>
<evidence type="ECO:0000256" key="4">
    <source>
        <dbReference type="ARBA" id="ARBA00022737"/>
    </source>
</evidence>
<evidence type="ECO:0000313" key="10">
    <source>
        <dbReference type="EMBL" id="KAF7631134.1"/>
    </source>
</evidence>
<dbReference type="SUPFAM" id="SSF54236">
    <property type="entry name" value="Ubiquitin-like"/>
    <property type="match status" value="1"/>
</dbReference>
<dbReference type="SMART" id="SM00213">
    <property type="entry name" value="UBQ"/>
    <property type="match status" value="1"/>
</dbReference>
<dbReference type="Pfam" id="PF12230">
    <property type="entry name" value="PRP21_like_P"/>
    <property type="match status" value="1"/>
</dbReference>
<evidence type="ECO:0008006" key="12">
    <source>
        <dbReference type="Google" id="ProtNLM"/>
    </source>
</evidence>
<evidence type="ECO:0000256" key="1">
    <source>
        <dbReference type="ARBA" id="ARBA00004123"/>
    </source>
</evidence>
<comment type="subcellular location">
    <subcellularLocation>
        <location evidence="1">Nucleus</location>
    </subcellularLocation>
</comment>
<evidence type="ECO:0000259" key="8">
    <source>
        <dbReference type="PROSITE" id="PS50053"/>
    </source>
</evidence>
<dbReference type="GO" id="GO:0005686">
    <property type="term" value="C:U2 snRNP"/>
    <property type="evidence" value="ECO:0007669"/>
    <property type="project" value="TreeGrafter"/>
</dbReference>
<feature type="region of interest" description="Disordered" evidence="7">
    <location>
        <begin position="1"/>
        <end position="32"/>
    </location>
</feature>
<evidence type="ECO:0000259" key="9">
    <source>
        <dbReference type="PROSITE" id="PS50128"/>
    </source>
</evidence>
<dbReference type="PANTHER" id="PTHR15316:SF1">
    <property type="entry name" value="SPLICING FACTOR 3A SUBUNIT 1"/>
    <property type="match status" value="1"/>
</dbReference>
<dbReference type="Pfam" id="PF01805">
    <property type="entry name" value="Surp"/>
    <property type="match status" value="2"/>
</dbReference>
<feature type="compositionally biased region" description="Basic and acidic residues" evidence="7">
    <location>
        <begin position="323"/>
        <end position="335"/>
    </location>
</feature>